<proteinExistence type="predicted"/>
<name>A0ABW5NSP7_9FLAO</name>
<sequence length="962" mass="107372">MKKTLLGLLLFLQVITCWAQQVSQVKGTVIDSKSKKPLQDIAATLQSTNLTVTTNAEGVFIFENIAEGKQAIVVQSAGYAPKTFNLEIKSGQQADLGIISLELDITSEQELSLITITENDLGDDNSGSENTAGLLQASRDTYQQAAAFNWGLARFRIRGLDNEYGVTMINGIVMNKIYDGRPQWSNWGGLNDATRNQEFTMGSAPSDYTFGGLLGTQEINTRASIYRPGTRVSFSGTNTNYSWRGMGTYASGLNKDGIAFVISGSRRWSTEGYFEGTDYSANSFFASVEKRFGDSHSLNFTSIYAENSRGKNSPNTQEVTNLVGEKYNSYWGWQNGKKKNSRDKDVDEPVLMLSHFWKISEKSTLNTNVAYQFGKIGNSRIDYQDADNPDPTYYRNLPSYYTSQYTDSNNPEDYYPGGVGGKYIGNDEDIVRIADKTREDFKANSQIDWDGMYTANTTAITDANGNIIGRAPSKSKYVLYEDRTDDKLFTANSIFHSQLTDHLSLDGGVTYKNLKSHNFQNLLDLLGGTHYDDIDSFYSGNQAQSDLNNPNRQVGVGDTFGYNYNLLANTIDAFAQGRFTYSKADFYVAANYTRSDYQRDGLYRNGIYANNSFGKSEKVNFDNLGFKAGTNYKITGRHMLTLNGIYMTKAPTLRNTFPNARLNNSIVDGLDSETIYGGDLSYIIRAPKLKARLTGFYSEIQNATETSFFFAEGIVEADDSADSNAFIAETVTDINKRQMGIEMGIEYQFTPTIKAMASASYGQYTYSNNPTVSINNDGIAADLIETNPGDVNTSVTNFGQAYLKDYKLPGMPQQAYSLGIEYRDPKFWWIGANGNYLASNYIDVSALLRTDHFLINPETGYQFGEITDTRTRQLLKQEKFDGFFLVNLTGGKSWKIGNNTFGFFASINNLFDVSYKTGGFEQARNANYRQLNQDVSSGTPSFGPRYFYGYGRTYFVNLYINL</sequence>
<keyword evidence="2" id="KW-0472">Membrane</keyword>
<evidence type="ECO:0000256" key="3">
    <source>
        <dbReference type="ARBA" id="ARBA00023237"/>
    </source>
</evidence>
<keyword evidence="6" id="KW-1185">Reference proteome</keyword>
<dbReference type="Pfam" id="PF13715">
    <property type="entry name" value="CarbopepD_reg_2"/>
    <property type="match status" value="1"/>
</dbReference>
<feature type="signal peptide" evidence="4">
    <location>
        <begin position="1"/>
        <end position="19"/>
    </location>
</feature>
<dbReference type="SUPFAM" id="SSF49452">
    <property type="entry name" value="Starch-binding domain-like"/>
    <property type="match status" value="1"/>
</dbReference>
<evidence type="ECO:0000256" key="1">
    <source>
        <dbReference type="ARBA" id="ARBA00004442"/>
    </source>
</evidence>
<dbReference type="Gene3D" id="2.40.170.20">
    <property type="entry name" value="TonB-dependent receptor, beta-barrel domain"/>
    <property type="match status" value="1"/>
</dbReference>
<evidence type="ECO:0000256" key="4">
    <source>
        <dbReference type="SAM" id="SignalP"/>
    </source>
</evidence>
<evidence type="ECO:0000313" key="6">
    <source>
        <dbReference type="Proteomes" id="UP001597480"/>
    </source>
</evidence>
<dbReference type="InterPro" id="IPR013784">
    <property type="entry name" value="Carb-bd-like_fold"/>
</dbReference>
<comment type="caution">
    <text evidence="5">The sequence shown here is derived from an EMBL/GenBank/DDBJ whole genome shotgun (WGS) entry which is preliminary data.</text>
</comment>
<feature type="chain" id="PRO_5045458754" evidence="4">
    <location>
        <begin position="20"/>
        <end position="962"/>
    </location>
</feature>
<evidence type="ECO:0000313" key="5">
    <source>
        <dbReference type="EMBL" id="MFD2602116.1"/>
    </source>
</evidence>
<organism evidence="5 6">
    <name type="scientific">Flavobacterium suzhouense</name>
    <dbReference type="NCBI Taxonomy" id="1529638"/>
    <lineage>
        <taxon>Bacteria</taxon>
        <taxon>Pseudomonadati</taxon>
        <taxon>Bacteroidota</taxon>
        <taxon>Flavobacteriia</taxon>
        <taxon>Flavobacteriales</taxon>
        <taxon>Flavobacteriaceae</taxon>
        <taxon>Flavobacterium</taxon>
    </lineage>
</organism>
<evidence type="ECO:0000256" key="2">
    <source>
        <dbReference type="ARBA" id="ARBA00023136"/>
    </source>
</evidence>
<gene>
    <name evidence="5" type="ORF">ACFSR3_08610</name>
</gene>
<dbReference type="Gene3D" id="2.60.40.1120">
    <property type="entry name" value="Carboxypeptidase-like, regulatory domain"/>
    <property type="match status" value="1"/>
</dbReference>
<dbReference type="Proteomes" id="UP001597480">
    <property type="component" value="Unassembled WGS sequence"/>
</dbReference>
<dbReference type="SUPFAM" id="SSF56935">
    <property type="entry name" value="Porins"/>
    <property type="match status" value="1"/>
</dbReference>
<keyword evidence="3" id="KW-0998">Cell outer membrane</keyword>
<reference evidence="6" key="1">
    <citation type="journal article" date="2019" name="Int. J. Syst. Evol. Microbiol.">
        <title>The Global Catalogue of Microorganisms (GCM) 10K type strain sequencing project: providing services to taxonomists for standard genome sequencing and annotation.</title>
        <authorList>
            <consortium name="The Broad Institute Genomics Platform"/>
            <consortium name="The Broad Institute Genome Sequencing Center for Infectious Disease"/>
            <person name="Wu L."/>
            <person name="Ma J."/>
        </authorList>
    </citation>
    <scope>NUCLEOTIDE SEQUENCE [LARGE SCALE GENOMIC DNA]</scope>
    <source>
        <strain evidence="6">KCTC 42107</strain>
    </source>
</reference>
<dbReference type="RefSeq" id="WP_379820609.1">
    <property type="nucleotide sequence ID" value="NZ_JBHUMD010000012.1"/>
</dbReference>
<dbReference type="InterPro" id="IPR036942">
    <property type="entry name" value="Beta-barrel_TonB_sf"/>
</dbReference>
<keyword evidence="4" id="KW-0732">Signal</keyword>
<protein>
    <submittedName>
        <fullName evidence="5">Carboxypeptidase-like regulatory domain-containing protein</fullName>
    </submittedName>
</protein>
<accession>A0ABW5NSP7</accession>
<dbReference type="EMBL" id="JBHUMD010000012">
    <property type="protein sequence ID" value="MFD2602116.1"/>
    <property type="molecule type" value="Genomic_DNA"/>
</dbReference>
<comment type="subcellular location">
    <subcellularLocation>
        <location evidence="1">Cell outer membrane</location>
    </subcellularLocation>
</comment>